<organism evidence="7 8">
    <name type="scientific">Aphis craccivora</name>
    <name type="common">Cowpea aphid</name>
    <dbReference type="NCBI Taxonomy" id="307492"/>
    <lineage>
        <taxon>Eukaryota</taxon>
        <taxon>Metazoa</taxon>
        <taxon>Ecdysozoa</taxon>
        <taxon>Arthropoda</taxon>
        <taxon>Hexapoda</taxon>
        <taxon>Insecta</taxon>
        <taxon>Pterygota</taxon>
        <taxon>Neoptera</taxon>
        <taxon>Paraneoptera</taxon>
        <taxon>Hemiptera</taxon>
        <taxon>Sternorrhyncha</taxon>
        <taxon>Aphidomorpha</taxon>
        <taxon>Aphidoidea</taxon>
        <taxon>Aphididae</taxon>
        <taxon>Aphidini</taxon>
        <taxon>Aphis</taxon>
        <taxon>Aphis</taxon>
    </lineage>
</organism>
<dbReference type="PROSITE" id="PS50261">
    <property type="entry name" value="G_PROTEIN_RECEP_F2_4"/>
    <property type="match status" value="1"/>
</dbReference>
<feature type="transmembrane region" description="Helical" evidence="5">
    <location>
        <begin position="669"/>
        <end position="688"/>
    </location>
</feature>
<keyword evidence="4 5" id="KW-0472">Membrane</keyword>
<evidence type="ECO:0000313" key="7">
    <source>
        <dbReference type="EMBL" id="KAF0768613.1"/>
    </source>
</evidence>
<evidence type="ECO:0000256" key="5">
    <source>
        <dbReference type="SAM" id="Phobius"/>
    </source>
</evidence>
<keyword evidence="3 5" id="KW-1133">Transmembrane helix</keyword>
<reference evidence="7 8" key="1">
    <citation type="submission" date="2019-08" db="EMBL/GenBank/DDBJ databases">
        <title>Whole genome of Aphis craccivora.</title>
        <authorList>
            <person name="Voronova N.V."/>
            <person name="Shulinski R.S."/>
            <person name="Bandarenka Y.V."/>
            <person name="Zhorov D.G."/>
            <person name="Warner D."/>
        </authorList>
    </citation>
    <scope>NUCLEOTIDE SEQUENCE [LARGE SCALE GENOMIC DNA]</scope>
    <source>
        <strain evidence="7">180601</strain>
        <tissue evidence="7">Whole Body</tissue>
    </source>
</reference>
<evidence type="ECO:0000256" key="4">
    <source>
        <dbReference type="ARBA" id="ARBA00023136"/>
    </source>
</evidence>
<feature type="transmembrane region" description="Helical" evidence="5">
    <location>
        <begin position="444"/>
        <end position="466"/>
    </location>
</feature>
<evidence type="ECO:0000256" key="3">
    <source>
        <dbReference type="ARBA" id="ARBA00022989"/>
    </source>
</evidence>
<keyword evidence="2 5" id="KW-0812">Transmembrane</keyword>
<dbReference type="EMBL" id="VUJU01000735">
    <property type="protein sequence ID" value="KAF0768613.1"/>
    <property type="molecule type" value="Genomic_DNA"/>
</dbReference>
<evidence type="ECO:0000256" key="1">
    <source>
        <dbReference type="ARBA" id="ARBA00004141"/>
    </source>
</evidence>
<feature type="transmembrane region" description="Helical" evidence="5">
    <location>
        <begin position="615"/>
        <end position="642"/>
    </location>
</feature>
<evidence type="ECO:0000256" key="2">
    <source>
        <dbReference type="ARBA" id="ARBA00022692"/>
    </source>
</evidence>
<dbReference type="PANTHER" id="PTHR45902:SF5">
    <property type="entry name" value="G-PROTEIN COUPLED RECEPTORS FAMILY 2 PROFILE 2 DOMAIN-CONTAINING PROTEIN"/>
    <property type="match status" value="1"/>
</dbReference>
<dbReference type="Pfam" id="PF00002">
    <property type="entry name" value="7tm_2"/>
    <property type="match status" value="1"/>
</dbReference>
<dbReference type="Gene3D" id="1.20.1070.10">
    <property type="entry name" value="Rhodopsin 7-helix transmembrane proteins"/>
    <property type="match status" value="1"/>
</dbReference>
<protein>
    <submittedName>
        <fullName evidence="7">Putative G-protein coupled receptor Mth-like 11</fullName>
    </submittedName>
</protein>
<feature type="transmembrane region" description="Helical" evidence="5">
    <location>
        <begin position="487"/>
        <end position="504"/>
    </location>
</feature>
<comment type="caution">
    <text evidence="7">The sequence shown here is derived from an EMBL/GenBank/DDBJ whole genome shotgun (WGS) entry which is preliminary data.</text>
</comment>
<dbReference type="InterPro" id="IPR053231">
    <property type="entry name" value="GPCR_LN-TM7"/>
</dbReference>
<proteinExistence type="predicted"/>
<dbReference type="CDD" id="cd15039">
    <property type="entry name" value="7tmB3_Methuselah-like"/>
    <property type="match status" value="1"/>
</dbReference>
<dbReference type="GO" id="GO:0007166">
    <property type="term" value="P:cell surface receptor signaling pathway"/>
    <property type="evidence" value="ECO:0007669"/>
    <property type="project" value="InterPro"/>
</dbReference>
<evidence type="ECO:0000313" key="8">
    <source>
        <dbReference type="Proteomes" id="UP000478052"/>
    </source>
</evidence>
<feature type="transmembrane region" description="Helical" evidence="5">
    <location>
        <begin position="566"/>
        <end position="587"/>
    </location>
</feature>
<dbReference type="OrthoDB" id="6134459at2759"/>
<name>A0A6G0ZD40_APHCR</name>
<dbReference type="Proteomes" id="UP000478052">
    <property type="component" value="Unassembled WGS sequence"/>
</dbReference>
<feature type="transmembrane region" description="Helical" evidence="5">
    <location>
        <begin position="694"/>
        <end position="713"/>
    </location>
</feature>
<feature type="domain" description="G-protein coupled receptors family 2 profile 2" evidence="6">
    <location>
        <begin position="445"/>
        <end position="717"/>
    </location>
</feature>
<keyword evidence="8" id="KW-1185">Reference proteome</keyword>
<dbReference type="PANTHER" id="PTHR45902">
    <property type="entry name" value="LATROPHILIN RECEPTOR-LIKE PROTEIN A"/>
    <property type="match status" value="1"/>
</dbReference>
<dbReference type="GO" id="GO:0016020">
    <property type="term" value="C:membrane"/>
    <property type="evidence" value="ECO:0007669"/>
    <property type="project" value="UniProtKB-SubCell"/>
</dbReference>
<accession>A0A6G0ZD40</accession>
<sequence length="749" mass="83255">MESPKDDIDKNRYFVLTKTDDYETTLLLDDDDDDDEANFHNTKLFNASVIKRTDTELICRKTFEYDGQTLSHCYDDSHCKLYGDCCWDSKFYEESEQIVAFSGSEYNNTRYGCYHMDGTNHERAMMIGRCPQDSIMYNEFHDKCEQGEADDFLSAYPVQSTSEGHLYTNVWCALCNGERQQVVYWKPLFQCSGNGGRTTVSVRLEDVSDHTLLYRNGRWYYADYENRTLLTCGFRIQRPTDDNKTSGTPPLRPCFSEGSTNIVDGCPDGTSAAAARACASHTYTLFEYSPRSGQDMRVFRNADCALCNNVTTGHLMCEPPPPPLKSPFGFGSLFAVRAAETWQDPCPPHEIYDVSKAICRDVIRDKVPDLWCKTSVTINQSEYDDRTKDSTEVYVYAYKKRVKYKPKVLPTVDANDAAYLLQVCIDDVQEGPLRPYERSKYAVYLSYAGVVGSCLSVAALVAHLALFGCGGCCGGTAEPKNLPEKNLASLSTGLLVGYAGYLSVDLQAVTPGNGLPCLVSALTTQFGFLAAFAWMFVMSADVWIVLHLSTKKLRVAGGQRRGRFAVYSLFAWLAPAALTALSAAMQLQSDVTGPLFPELRPNFHYDCWFRNPQSLVALFVLPAGTAIAANYVSFFGAVRLIATSDDGFKANSSNNATTVNRTRRNLKTYVRLSLMMGLAWVFALIGAVTDSDVAWTLNTALNSLHGAFIFVAFDCNRNTVQKLAAFRKRPITESETQTTSANTPLSAST</sequence>
<dbReference type="GO" id="GO:0004930">
    <property type="term" value="F:G protein-coupled receptor activity"/>
    <property type="evidence" value="ECO:0007669"/>
    <property type="project" value="InterPro"/>
</dbReference>
<comment type="subcellular location">
    <subcellularLocation>
        <location evidence="1">Membrane</location>
        <topology evidence="1">Multi-pass membrane protein</topology>
    </subcellularLocation>
</comment>
<feature type="transmembrane region" description="Helical" evidence="5">
    <location>
        <begin position="524"/>
        <end position="546"/>
    </location>
</feature>
<gene>
    <name evidence="7" type="ORF">FWK35_00006000</name>
</gene>
<dbReference type="InterPro" id="IPR000832">
    <property type="entry name" value="GPCR_2_secretin-like"/>
</dbReference>
<evidence type="ECO:0000259" key="6">
    <source>
        <dbReference type="PROSITE" id="PS50261"/>
    </source>
</evidence>
<keyword evidence="7" id="KW-0675">Receptor</keyword>
<dbReference type="InterPro" id="IPR017981">
    <property type="entry name" value="GPCR_2-like_7TM"/>
</dbReference>
<dbReference type="AlphaFoldDB" id="A0A6G0ZD40"/>